<feature type="transmembrane region" description="Helical" evidence="6">
    <location>
        <begin position="209"/>
        <end position="227"/>
    </location>
</feature>
<dbReference type="GO" id="GO:0016020">
    <property type="term" value="C:membrane"/>
    <property type="evidence" value="ECO:0007669"/>
    <property type="project" value="UniProtKB-SubCell"/>
</dbReference>
<comment type="subcellular location">
    <subcellularLocation>
        <location evidence="1">Membrane</location>
        <topology evidence="1">Multi-pass membrane protein</topology>
    </subcellularLocation>
</comment>
<evidence type="ECO:0000256" key="1">
    <source>
        <dbReference type="ARBA" id="ARBA00004141"/>
    </source>
</evidence>
<dbReference type="PANTHER" id="PTHR11785">
    <property type="entry name" value="AMINO ACID TRANSPORTER"/>
    <property type="match status" value="1"/>
</dbReference>
<feature type="transmembrane region" description="Helical" evidence="6">
    <location>
        <begin position="30"/>
        <end position="53"/>
    </location>
</feature>
<dbReference type="PIRSF" id="PIRSF006060">
    <property type="entry name" value="AA_transporter"/>
    <property type="match status" value="1"/>
</dbReference>
<dbReference type="eggNOG" id="COG0531">
    <property type="taxonomic scope" value="Bacteria"/>
</dbReference>
<evidence type="ECO:0000256" key="6">
    <source>
        <dbReference type="SAM" id="Phobius"/>
    </source>
</evidence>
<feature type="compositionally biased region" description="Basic and acidic residues" evidence="5">
    <location>
        <begin position="1"/>
        <end position="10"/>
    </location>
</feature>
<evidence type="ECO:0000256" key="5">
    <source>
        <dbReference type="SAM" id="MobiDB-lite"/>
    </source>
</evidence>
<gene>
    <name evidence="7" type="ordered locus">Cyan7425_4660</name>
</gene>
<dbReference type="InterPro" id="IPR002293">
    <property type="entry name" value="AA/rel_permease1"/>
</dbReference>
<evidence type="ECO:0000256" key="4">
    <source>
        <dbReference type="ARBA" id="ARBA00023136"/>
    </source>
</evidence>
<feature type="region of interest" description="Disordered" evidence="5">
    <location>
        <begin position="1"/>
        <end position="23"/>
    </location>
</feature>
<feature type="transmembrane region" description="Helical" evidence="6">
    <location>
        <begin position="296"/>
        <end position="318"/>
    </location>
</feature>
<feature type="transmembrane region" description="Helical" evidence="6">
    <location>
        <begin position="65"/>
        <end position="88"/>
    </location>
</feature>
<evidence type="ECO:0000256" key="2">
    <source>
        <dbReference type="ARBA" id="ARBA00022692"/>
    </source>
</evidence>
<dbReference type="OrthoDB" id="3181223at2"/>
<feature type="transmembrane region" description="Helical" evidence="6">
    <location>
        <begin position="109"/>
        <end position="134"/>
    </location>
</feature>
<organism evidence="7">
    <name type="scientific">Cyanothece sp. (strain PCC 7425 / ATCC 29141)</name>
    <dbReference type="NCBI Taxonomy" id="395961"/>
    <lineage>
        <taxon>Bacteria</taxon>
        <taxon>Bacillati</taxon>
        <taxon>Cyanobacteriota</taxon>
        <taxon>Cyanophyceae</taxon>
        <taxon>Gomontiellales</taxon>
        <taxon>Cyanothecaceae</taxon>
        <taxon>Cyanothece</taxon>
    </lineage>
</organism>
<dbReference type="Gene3D" id="1.20.1740.10">
    <property type="entry name" value="Amino acid/polyamine transporter I"/>
    <property type="match status" value="1"/>
</dbReference>
<feature type="transmembrane region" description="Helical" evidence="6">
    <location>
        <begin position="149"/>
        <end position="165"/>
    </location>
</feature>
<reference evidence="7" key="1">
    <citation type="submission" date="2009-01" db="EMBL/GenBank/DDBJ databases">
        <title>Complete sequence of chromosome Cyanothece sp. PCC 7425.</title>
        <authorList>
            <consortium name="US DOE Joint Genome Institute"/>
            <person name="Lucas S."/>
            <person name="Copeland A."/>
            <person name="Lapidus A."/>
            <person name="Glavina del Rio T."/>
            <person name="Dalin E."/>
            <person name="Tice H."/>
            <person name="Bruce D."/>
            <person name="Goodwin L."/>
            <person name="Pitluck S."/>
            <person name="Sims D."/>
            <person name="Meineke L."/>
            <person name="Brettin T."/>
            <person name="Detter J.C."/>
            <person name="Han C."/>
            <person name="Larimer F."/>
            <person name="Land M."/>
            <person name="Hauser L."/>
            <person name="Kyrpides N."/>
            <person name="Ovchinnikova G."/>
            <person name="Liberton M."/>
            <person name="Stoeckel J."/>
            <person name="Banerjee A."/>
            <person name="Singh A."/>
            <person name="Page L."/>
            <person name="Sato H."/>
            <person name="Zhao L."/>
            <person name="Sherman L."/>
            <person name="Pakrasi H."/>
            <person name="Richardson P."/>
        </authorList>
    </citation>
    <scope>NUCLEOTIDE SEQUENCE</scope>
    <source>
        <strain evidence="7">PCC 7425</strain>
    </source>
</reference>
<sequence length="467" mass="49890">MGTAQDREASVNKINHHPDQPLPSRGTPQLALGLGDAVGLIVGVVIGAGIFQTPALVAANVGNEFMLVGVWIAGGIISLIGGLCYAELATAYPHPGGNYYYLKRGFGEAIAFLFAWARMTVIQPGSIVLLAFVFGDYASQLLNLGDNSAALYAAATIIFLTVLNLRGVRQGKLTQNWLSAIKVLGLAIVILVGLWGIAAVPLPENPTPVTPNLGLSMIFVLLSYGGWNEAAYISAELRDVRRNMIRSLVWSIGLISGIYILINLAYLHGLGLVGMVNSQAIAADLMAQILGEPGNFLISLLVAISALGAANATIFTGARTNYALGQDFPLFNALGRWHTRANTPTTALLVQGGISLGLVLLGSLKRKGFETMVYYTAPVFWFFFLLSGVALFILRYKEPQHPRPFSVPLYPLTPLLFCLTCGYLLYSSLTYAASQPTGIAVYIGVAVLLAGVPVLLWMNLRQAAPKP</sequence>
<feature type="transmembrane region" description="Helical" evidence="6">
    <location>
        <begin position="373"/>
        <end position="394"/>
    </location>
</feature>
<feature type="transmembrane region" description="Helical" evidence="6">
    <location>
        <begin position="177"/>
        <end position="197"/>
    </location>
</feature>
<feature type="transmembrane region" description="Helical" evidence="6">
    <location>
        <begin position="439"/>
        <end position="460"/>
    </location>
</feature>
<dbReference type="GO" id="GO:0015179">
    <property type="term" value="F:L-amino acid transmembrane transporter activity"/>
    <property type="evidence" value="ECO:0007669"/>
    <property type="project" value="TreeGrafter"/>
</dbReference>
<evidence type="ECO:0000313" key="7">
    <source>
        <dbReference type="EMBL" id="ACL46966.1"/>
    </source>
</evidence>
<accession>B8HLA1</accession>
<feature type="transmembrane region" description="Helical" evidence="6">
    <location>
        <begin position="415"/>
        <end position="433"/>
    </location>
</feature>
<dbReference type="STRING" id="395961.Cyan7425_4660"/>
<dbReference type="Pfam" id="PF13520">
    <property type="entry name" value="AA_permease_2"/>
    <property type="match status" value="1"/>
</dbReference>
<protein>
    <submittedName>
        <fullName evidence="7">Amino acid permease-associated region</fullName>
    </submittedName>
</protein>
<dbReference type="AlphaFoldDB" id="B8HLA1"/>
<dbReference type="HOGENOM" id="CLU_007946_3_4_3"/>
<keyword evidence="3 6" id="KW-1133">Transmembrane helix</keyword>
<dbReference type="EMBL" id="CP001344">
    <property type="protein sequence ID" value="ACL46966.1"/>
    <property type="molecule type" value="Genomic_DNA"/>
</dbReference>
<dbReference type="InterPro" id="IPR050598">
    <property type="entry name" value="AminoAcid_Transporter"/>
</dbReference>
<name>B8HLA1_CYAP4</name>
<evidence type="ECO:0000256" key="3">
    <source>
        <dbReference type="ARBA" id="ARBA00022989"/>
    </source>
</evidence>
<keyword evidence="4 6" id="KW-0472">Membrane</keyword>
<dbReference type="KEGG" id="cyn:Cyan7425_4660"/>
<proteinExistence type="predicted"/>
<feature type="transmembrane region" description="Helical" evidence="6">
    <location>
        <begin position="248"/>
        <end position="276"/>
    </location>
</feature>
<dbReference type="PANTHER" id="PTHR11785:SF512">
    <property type="entry name" value="SOBREMESA, ISOFORM B"/>
    <property type="match status" value="1"/>
</dbReference>
<keyword evidence="2 6" id="KW-0812">Transmembrane</keyword>